<evidence type="ECO:0000256" key="1">
    <source>
        <dbReference type="ARBA" id="ARBA00004496"/>
    </source>
</evidence>
<keyword evidence="8" id="KW-1185">Reference proteome</keyword>
<keyword evidence="3" id="KW-0479">Metal-binding</keyword>
<dbReference type="Pfam" id="PF20173">
    <property type="entry name" value="ZnF_RZ-type"/>
    <property type="match status" value="1"/>
</dbReference>
<accession>A0A1I7ZJG1</accession>
<keyword evidence="4" id="KW-0863">Zinc-finger</keyword>
<evidence type="ECO:0000256" key="2">
    <source>
        <dbReference type="ARBA" id="ARBA00022490"/>
    </source>
</evidence>
<name>A0A1I7ZJG1_9BILA</name>
<dbReference type="Proteomes" id="UP000095287">
    <property type="component" value="Unplaced"/>
</dbReference>
<dbReference type="WBParaSite" id="L893_g26991.t1">
    <property type="protein sequence ID" value="L893_g26991.t1"/>
    <property type="gene ID" value="L893_g26991"/>
</dbReference>
<dbReference type="GO" id="GO:0002376">
    <property type="term" value="P:immune system process"/>
    <property type="evidence" value="ECO:0007669"/>
    <property type="project" value="UniProtKB-KW"/>
</dbReference>
<comment type="subcellular location">
    <subcellularLocation>
        <location evidence="1">Cytoplasm</location>
    </subcellularLocation>
</comment>
<evidence type="ECO:0000259" key="7">
    <source>
        <dbReference type="PROSITE" id="PS51981"/>
    </source>
</evidence>
<keyword evidence="2" id="KW-0963">Cytoplasm</keyword>
<dbReference type="GO" id="GO:0005737">
    <property type="term" value="C:cytoplasm"/>
    <property type="evidence" value="ECO:0007669"/>
    <property type="project" value="UniProtKB-SubCell"/>
</dbReference>
<dbReference type="AlphaFoldDB" id="A0A1I7ZJG1"/>
<evidence type="ECO:0000256" key="4">
    <source>
        <dbReference type="ARBA" id="ARBA00022771"/>
    </source>
</evidence>
<evidence type="ECO:0000256" key="6">
    <source>
        <dbReference type="ARBA" id="ARBA00022859"/>
    </source>
</evidence>
<feature type="domain" description="RZ-type" evidence="7">
    <location>
        <begin position="44"/>
        <end position="117"/>
    </location>
</feature>
<protein>
    <submittedName>
        <fullName evidence="9">RZ-type domain-containing protein</fullName>
    </submittedName>
</protein>
<evidence type="ECO:0000256" key="5">
    <source>
        <dbReference type="ARBA" id="ARBA00022833"/>
    </source>
</evidence>
<evidence type="ECO:0000313" key="8">
    <source>
        <dbReference type="Proteomes" id="UP000095287"/>
    </source>
</evidence>
<organism evidence="8 9">
    <name type="scientific">Steinernema glaseri</name>
    <dbReference type="NCBI Taxonomy" id="37863"/>
    <lineage>
        <taxon>Eukaryota</taxon>
        <taxon>Metazoa</taxon>
        <taxon>Ecdysozoa</taxon>
        <taxon>Nematoda</taxon>
        <taxon>Chromadorea</taxon>
        <taxon>Rhabditida</taxon>
        <taxon>Tylenchina</taxon>
        <taxon>Panagrolaimomorpha</taxon>
        <taxon>Strongyloidoidea</taxon>
        <taxon>Steinernematidae</taxon>
        <taxon>Steinernema</taxon>
    </lineage>
</organism>
<dbReference type="GO" id="GO:0008270">
    <property type="term" value="F:zinc ion binding"/>
    <property type="evidence" value="ECO:0007669"/>
    <property type="project" value="UniProtKB-KW"/>
</dbReference>
<dbReference type="InterPro" id="IPR046439">
    <property type="entry name" value="ZF_RZ_dom"/>
</dbReference>
<keyword evidence="6" id="KW-0391">Immunity</keyword>
<evidence type="ECO:0000313" key="9">
    <source>
        <dbReference type="WBParaSite" id="L893_g26991.t1"/>
    </source>
</evidence>
<reference evidence="9" key="1">
    <citation type="submission" date="2016-11" db="UniProtKB">
        <authorList>
            <consortium name="WormBaseParasite"/>
        </authorList>
    </citation>
    <scope>IDENTIFICATION</scope>
</reference>
<keyword evidence="5" id="KW-0862">Zinc</keyword>
<dbReference type="PROSITE" id="PS51981">
    <property type="entry name" value="ZF_RZ"/>
    <property type="match status" value="1"/>
</dbReference>
<evidence type="ECO:0000256" key="3">
    <source>
        <dbReference type="ARBA" id="ARBA00022723"/>
    </source>
</evidence>
<sequence length="133" mass="15032">MLPPDTLSVLSELNKLLNFSTKSNADSLDEFNRLLKLISREVRVLYKEREEIRRGLGRAVTSWYKCPNGHLYGIGDCGRADVVGTCPDCGAEIGGTRHVIREGNMLDRRMTIEHRRTTGLPLDEEANPFQVIF</sequence>
<proteinExistence type="predicted"/>